<organism evidence="1 2">
    <name type="scientific">Armillaria novae-zelandiae</name>
    <dbReference type="NCBI Taxonomy" id="153914"/>
    <lineage>
        <taxon>Eukaryota</taxon>
        <taxon>Fungi</taxon>
        <taxon>Dikarya</taxon>
        <taxon>Basidiomycota</taxon>
        <taxon>Agaricomycotina</taxon>
        <taxon>Agaricomycetes</taxon>
        <taxon>Agaricomycetidae</taxon>
        <taxon>Agaricales</taxon>
        <taxon>Marasmiineae</taxon>
        <taxon>Physalacriaceae</taxon>
        <taxon>Armillaria</taxon>
    </lineage>
</organism>
<gene>
    <name evidence="1" type="ORF">IW261DRAFT_1609948</name>
</gene>
<reference evidence="1" key="1">
    <citation type="submission" date="2023-06" db="EMBL/GenBank/DDBJ databases">
        <authorList>
            <consortium name="Lawrence Berkeley National Laboratory"/>
            <person name="Ahrendt S."/>
            <person name="Sahu N."/>
            <person name="Indic B."/>
            <person name="Wong-Bajracharya J."/>
            <person name="Merenyi Z."/>
            <person name="Ke H.-M."/>
            <person name="Monk M."/>
            <person name="Kocsube S."/>
            <person name="Drula E."/>
            <person name="Lipzen A."/>
            <person name="Balint B."/>
            <person name="Henrissat B."/>
            <person name="Andreopoulos B."/>
            <person name="Martin F.M."/>
            <person name="Harder C.B."/>
            <person name="Rigling D."/>
            <person name="Ford K.L."/>
            <person name="Foster G.D."/>
            <person name="Pangilinan J."/>
            <person name="Papanicolaou A."/>
            <person name="Barry K."/>
            <person name="LaButti K."/>
            <person name="Viragh M."/>
            <person name="Koriabine M."/>
            <person name="Yan M."/>
            <person name="Riley R."/>
            <person name="Champramary S."/>
            <person name="Plett K.L."/>
            <person name="Tsai I.J."/>
            <person name="Slot J."/>
            <person name="Sipos G."/>
            <person name="Plett J."/>
            <person name="Nagy L.G."/>
            <person name="Grigoriev I.V."/>
        </authorList>
    </citation>
    <scope>NUCLEOTIDE SEQUENCE</scope>
    <source>
        <strain evidence="1">ICMP 16352</strain>
    </source>
</reference>
<evidence type="ECO:0000313" key="2">
    <source>
        <dbReference type="Proteomes" id="UP001175227"/>
    </source>
</evidence>
<name>A0AA39P246_9AGAR</name>
<protein>
    <recommendedName>
        <fullName evidence="3">Aminoglycoside phosphotransferase domain-containing protein</fullName>
    </recommendedName>
</protein>
<comment type="caution">
    <text evidence="1">The sequence shown here is derived from an EMBL/GenBank/DDBJ whole genome shotgun (WGS) entry which is preliminary data.</text>
</comment>
<accession>A0AA39P246</accession>
<dbReference type="AlphaFoldDB" id="A0AA39P246"/>
<dbReference type="Proteomes" id="UP001175227">
    <property type="component" value="Unassembled WGS sequence"/>
</dbReference>
<keyword evidence="2" id="KW-1185">Reference proteome</keyword>
<evidence type="ECO:0000313" key="1">
    <source>
        <dbReference type="EMBL" id="KAK0475895.1"/>
    </source>
</evidence>
<dbReference type="InterPro" id="IPR051678">
    <property type="entry name" value="AGP_Transferase"/>
</dbReference>
<dbReference type="PANTHER" id="PTHR21310:SF15">
    <property type="entry name" value="AMINOGLYCOSIDE PHOSPHOTRANSFERASE DOMAIN-CONTAINING PROTEIN"/>
    <property type="match status" value="1"/>
</dbReference>
<sequence>MVGTMRLIWDKTYLPVPIVYAYDSTPNNISGYAYMFTGLIEGVHLSNIWTERDALTDVNCCRIFQEIASSMAQLHTLTLDHIGVLELSGPDLLYAIGPLRKINEGKVVHEI</sequence>
<dbReference type="InterPro" id="IPR011009">
    <property type="entry name" value="Kinase-like_dom_sf"/>
</dbReference>
<proteinExistence type="predicted"/>
<evidence type="ECO:0008006" key="3">
    <source>
        <dbReference type="Google" id="ProtNLM"/>
    </source>
</evidence>
<dbReference type="PANTHER" id="PTHR21310">
    <property type="entry name" value="AMINOGLYCOSIDE PHOSPHOTRANSFERASE-RELATED-RELATED"/>
    <property type="match status" value="1"/>
</dbReference>
<dbReference type="EMBL" id="JAUEPR010000022">
    <property type="protein sequence ID" value="KAK0475895.1"/>
    <property type="molecule type" value="Genomic_DNA"/>
</dbReference>
<dbReference type="SUPFAM" id="SSF56112">
    <property type="entry name" value="Protein kinase-like (PK-like)"/>
    <property type="match status" value="1"/>
</dbReference>